<evidence type="ECO:0000313" key="9">
    <source>
        <dbReference type="Proteomes" id="UP000594638"/>
    </source>
</evidence>
<feature type="domain" description="O-methyltransferase dimerisation" evidence="7">
    <location>
        <begin position="21"/>
        <end position="108"/>
    </location>
</feature>
<dbReference type="Proteomes" id="UP000594638">
    <property type="component" value="Unassembled WGS sequence"/>
</dbReference>
<sequence>MAFPLGEQSAELLKAQAKFSNHIFTFPYMASLKCVTELGIPDIIHKHGKPMTLQQLGDALPINKAKVRGVYRLMRFLVHSGFFIEKKVSEDDTNMGYWLTPASQLLIKDQALSMIPFLQSCLNPIYVKPWNHITEWLQNDDHSAFKIAHGCTLWDYACRDPKFSQSLNEDLCDDTDMLSRIIIRDCKNVFDKINSMVDVGGNTGFMAKAIADAFPHLRCAVFDLPHIVEGLEGSYKNLTYIKGNMFESIPQADAIMLKWILHDWSDEECVQILKKCKEAIPRKENGGKVIIIDMIVGNNKEDHQHAET</sequence>
<dbReference type="Gene3D" id="1.10.10.10">
    <property type="entry name" value="Winged helix-like DNA-binding domain superfamily/Winged helix DNA-binding domain"/>
    <property type="match status" value="1"/>
</dbReference>
<dbReference type="GO" id="GO:0032259">
    <property type="term" value="P:methylation"/>
    <property type="evidence" value="ECO:0007669"/>
    <property type="project" value="UniProtKB-KW"/>
</dbReference>
<organism evidence="8 9">
    <name type="scientific">Olea europaea subsp. europaea</name>
    <dbReference type="NCBI Taxonomy" id="158383"/>
    <lineage>
        <taxon>Eukaryota</taxon>
        <taxon>Viridiplantae</taxon>
        <taxon>Streptophyta</taxon>
        <taxon>Embryophyta</taxon>
        <taxon>Tracheophyta</taxon>
        <taxon>Spermatophyta</taxon>
        <taxon>Magnoliopsida</taxon>
        <taxon>eudicotyledons</taxon>
        <taxon>Gunneridae</taxon>
        <taxon>Pentapetalae</taxon>
        <taxon>asterids</taxon>
        <taxon>lamiids</taxon>
        <taxon>Lamiales</taxon>
        <taxon>Oleaceae</taxon>
        <taxon>Oleeae</taxon>
        <taxon>Olea</taxon>
    </lineage>
</organism>
<dbReference type="Gene3D" id="3.40.50.150">
    <property type="entry name" value="Vaccinia Virus protein VP39"/>
    <property type="match status" value="1"/>
</dbReference>
<name>A0A8S0S726_OLEEU</name>
<dbReference type="EMBL" id="CACTIH010003933">
    <property type="protein sequence ID" value="CAA2987560.1"/>
    <property type="molecule type" value="Genomic_DNA"/>
</dbReference>
<proteinExistence type="inferred from homology"/>
<protein>
    <submittedName>
        <fullName evidence="8">Trans-resveratrol di-O-methyltransferase-like</fullName>
    </submittedName>
</protein>
<dbReference type="Pfam" id="PF00891">
    <property type="entry name" value="Methyltransf_2"/>
    <property type="match status" value="1"/>
</dbReference>
<keyword evidence="1" id="KW-0489">Methyltransferase</keyword>
<dbReference type="GO" id="GO:0008171">
    <property type="term" value="F:O-methyltransferase activity"/>
    <property type="evidence" value="ECO:0007669"/>
    <property type="project" value="InterPro"/>
</dbReference>
<dbReference type="FunFam" id="3.40.50.150:FF:000057">
    <property type="entry name" value="O-methyltransferase ZRP4"/>
    <property type="match status" value="1"/>
</dbReference>
<evidence type="ECO:0000259" key="6">
    <source>
        <dbReference type="Pfam" id="PF00891"/>
    </source>
</evidence>
<keyword evidence="9" id="KW-1185">Reference proteome</keyword>
<dbReference type="InterPro" id="IPR016461">
    <property type="entry name" value="COMT-like"/>
</dbReference>
<feature type="active site" description="Proton acceptor" evidence="5">
    <location>
        <position position="262"/>
    </location>
</feature>
<dbReference type="OrthoDB" id="2410195at2759"/>
<evidence type="ECO:0000256" key="3">
    <source>
        <dbReference type="ARBA" id="ARBA00022691"/>
    </source>
</evidence>
<dbReference type="Pfam" id="PF08100">
    <property type="entry name" value="Dimerisation"/>
    <property type="match status" value="1"/>
</dbReference>
<dbReference type="InterPro" id="IPR036390">
    <property type="entry name" value="WH_DNA-bd_sf"/>
</dbReference>
<dbReference type="InterPro" id="IPR036388">
    <property type="entry name" value="WH-like_DNA-bd_sf"/>
</dbReference>
<reference evidence="8 9" key="1">
    <citation type="submission" date="2019-12" db="EMBL/GenBank/DDBJ databases">
        <authorList>
            <person name="Alioto T."/>
            <person name="Alioto T."/>
            <person name="Gomez Garrido J."/>
        </authorList>
    </citation>
    <scope>NUCLEOTIDE SEQUENCE [LARGE SCALE GENOMIC DNA]</scope>
</reference>
<dbReference type="InterPro" id="IPR012967">
    <property type="entry name" value="COMT_dimerisation"/>
</dbReference>
<evidence type="ECO:0000256" key="4">
    <source>
        <dbReference type="ARBA" id="ARBA00034481"/>
    </source>
</evidence>
<evidence type="ECO:0000313" key="8">
    <source>
        <dbReference type="EMBL" id="CAA2987560.1"/>
    </source>
</evidence>
<dbReference type="PROSITE" id="PS51683">
    <property type="entry name" value="SAM_OMT_II"/>
    <property type="match status" value="1"/>
</dbReference>
<dbReference type="PIRSF" id="PIRSF005739">
    <property type="entry name" value="O-mtase"/>
    <property type="match status" value="1"/>
</dbReference>
<evidence type="ECO:0000256" key="2">
    <source>
        <dbReference type="ARBA" id="ARBA00022679"/>
    </source>
</evidence>
<evidence type="ECO:0000256" key="5">
    <source>
        <dbReference type="PIRSR" id="PIRSR005739-1"/>
    </source>
</evidence>
<dbReference type="InterPro" id="IPR001077">
    <property type="entry name" value="COMT_C"/>
</dbReference>
<dbReference type="Gramene" id="OE9A111055T1">
    <property type="protein sequence ID" value="OE9A111055C1"/>
    <property type="gene ID" value="OE9A111055"/>
</dbReference>
<evidence type="ECO:0000256" key="1">
    <source>
        <dbReference type="ARBA" id="ARBA00022603"/>
    </source>
</evidence>
<dbReference type="SUPFAM" id="SSF53335">
    <property type="entry name" value="S-adenosyl-L-methionine-dependent methyltransferases"/>
    <property type="match status" value="1"/>
</dbReference>
<accession>A0A8S0S726</accession>
<comment type="similarity">
    <text evidence="4">Belongs to the class I-like SAM-binding methyltransferase superfamily. Cation-independent O-methyltransferase family. COMT subfamily.</text>
</comment>
<dbReference type="PANTHER" id="PTHR11746">
    <property type="entry name" value="O-METHYLTRANSFERASE"/>
    <property type="match status" value="1"/>
</dbReference>
<dbReference type="FunFam" id="1.10.10.10:FF:000213">
    <property type="entry name" value="Coniferyl alcohol 9-O-methyltransferase"/>
    <property type="match status" value="1"/>
</dbReference>
<dbReference type="AlphaFoldDB" id="A0A8S0S726"/>
<gene>
    <name evidence="8" type="ORF">OLEA9_A111055</name>
</gene>
<keyword evidence="2" id="KW-0808">Transferase</keyword>
<dbReference type="GO" id="GO:0046983">
    <property type="term" value="F:protein dimerization activity"/>
    <property type="evidence" value="ECO:0007669"/>
    <property type="project" value="InterPro"/>
</dbReference>
<comment type="caution">
    <text evidence="8">The sequence shown here is derived from an EMBL/GenBank/DDBJ whole genome shotgun (WGS) entry which is preliminary data.</text>
</comment>
<evidence type="ECO:0000259" key="7">
    <source>
        <dbReference type="Pfam" id="PF08100"/>
    </source>
</evidence>
<dbReference type="SUPFAM" id="SSF46785">
    <property type="entry name" value="Winged helix' DNA-binding domain"/>
    <property type="match status" value="1"/>
</dbReference>
<dbReference type="InterPro" id="IPR029063">
    <property type="entry name" value="SAM-dependent_MTases_sf"/>
</dbReference>
<keyword evidence="3" id="KW-0949">S-adenosyl-L-methionine</keyword>
<dbReference type="GO" id="GO:0008757">
    <property type="term" value="F:S-adenosylmethionine-dependent methyltransferase activity"/>
    <property type="evidence" value="ECO:0007669"/>
    <property type="project" value="UniProtKB-ARBA"/>
</dbReference>
<feature type="domain" description="O-methyltransferase C-terminal" evidence="6">
    <location>
        <begin position="130"/>
        <end position="306"/>
    </location>
</feature>